<dbReference type="PROSITE" id="PS00108">
    <property type="entry name" value="PROTEIN_KINASE_ST"/>
    <property type="match status" value="1"/>
</dbReference>
<keyword evidence="4" id="KW-0808">Transferase</keyword>
<keyword evidence="12" id="KW-0472">Membrane</keyword>
<dbReference type="GO" id="GO:0004674">
    <property type="term" value="F:protein serine/threonine kinase activity"/>
    <property type="evidence" value="ECO:0007669"/>
    <property type="project" value="UniProtKB-KW"/>
</dbReference>
<feature type="transmembrane region" description="Helical" evidence="12">
    <location>
        <begin position="12"/>
        <end position="29"/>
    </location>
</feature>
<proteinExistence type="inferred from homology"/>
<evidence type="ECO:0000256" key="7">
    <source>
        <dbReference type="ARBA" id="ARBA00022840"/>
    </source>
</evidence>
<evidence type="ECO:0000256" key="11">
    <source>
        <dbReference type="RuleBase" id="RU000304"/>
    </source>
</evidence>
<evidence type="ECO:0000256" key="10">
    <source>
        <dbReference type="PROSITE-ProRule" id="PRU10141"/>
    </source>
</evidence>
<keyword evidence="7 10" id="KW-0067">ATP-binding</keyword>
<dbReference type="VEuPathDB" id="TriTrypDB:BSAL_66580"/>
<dbReference type="OrthoDB" id="248923at2759"/>
<keyword evidence="5 10" id="KW-0547">Nucleotide-binding</keyword>
<dbReference type="PANTHER" id="PTHR43671:SF98">
    <property type="entry name" value="SERINE_THREONINE-PROTEIN KINASE NEK11"/>
    <property type="match status" value="1"/>
</dbReference>
<evidence type="ECO:0000313" key="15">
    <source>
        <dbReference type="Proteomes" id="UP000051952"/>
    </source>
</evidence>
<protein>
    <recommendedName>
        <fullName evidence="2">non-specific serine/threonine protein kinase</fullName>
        <ecNumber evidence="2">2.7.11.1</ecNumber>
    </recommendedName>
</protein>
<dbReference type="PROSITE" id="PS50011">
    <property type="entry name" value="PROTEIN_KINASE_DOM"/>
    <property type="match status" value="1"/>
</dbReference>
<evidence type="ECO:0000259" key="13">
    <source>
        <dbReference type="PROSITE" id="PS50011"/>
    </source>
</evidence>
<keyword evidence="3 11" id="KW-0723">Serine/threonine-protein kinase</keyword>
<evidence type="ECO:0000256" key="12">
    <source>
        <dbReference type="SAM" id="Phobius"/>
    </source>
</evidence>
<dbReference type="Pfam" id="PF00069">
    <property type="entry name" value="Pkinase"/>
    <property type="match status" value="1"/>
</dbReference>
<dbReference type="AlphaFoldDB" id="A0A0S4IVE6"/>
<dbReference type="GO" id="GO:0005524">
    <property type="term" value="F:ATP binding"/>
    <property type="evidence" value="ECO:0007669"/>
    <property type="project" value="UniProtKB-UniRule"/>
</dbReference>
<keyword evidence="6 14" id="KW-0418">Kinase</keyword>
<name>A0A0S4IVE6_BODSA</name>
<comment type="similarity">
    <text evidence="1">Belongs to the protein kinase superfamily. NEK Ser/Thr protein kinase family. NIMA subfamily.</text>
</comment>
<dbReference type="PROSITE" id="PS00107">
    <property type="entry name" value="PROTEIN_KINASE_ATP"/>
    <property type="match status" value="1"/>
</dbReference>
<feature type="domain" description="Protein kinase" evidence="13">
    <location>
        <begin position="63"/>
        <end position="369"/>
    </location>
</feature>
<dbReference type="InterPro" id="IPR008271">
    <property type="entry name" value="Ser/Thr_kinase_AS"/>
</dbReference>
<keyword evidence="15" id="KW-1185">Reference proteome</keyword>
<evidence type="ECO:0000256" key="6">
    <source>
        <dbReference type="ARBA" id="ARBA00022777"/>
    </source>
</evidence>
<evidence type="ECO:0000256" key="9">
    <source>
        <dbReference type="ARBA" id="ARBA00048679"/>
    </source>
</evidence>
<organism evidence="14 15">
    <name type="scientific">Bodo saltans</name>
    <name type="common">Flagellated protozoan</name>
    <dbReference type="NCBI Taxonomy" id="75058"/>
    <lineage>
        <taxon>Eukaryota</taxon>
        <taxon>Discoba</taxon>
        <taxon>Euglenozoa</taxon>
        <taxon>Kinetoplastea</taxon>
        <taxon>Metakinetoplastina</taxon>
        <taxon>Eubodonida</taxon>
        <taxon>Bodonidae</taxon>
        <taxon>Bodo</taxon>
    </lineage>
</organism>
<keyword evidence="12" id="KW-0812">Transmembrane</keyword>
<feature type="binding site" evidence="10">
    <location>
        <position position="97"/>
    </location>
    <ligand>
        <name>ATP</name>
        <dbReference type="ChEBI" id="CHEBI:30616"/>
    </ligand>
</feature>
<evidence type="ECO:0000256" key="4">
    <source>
        <dbReference type="ARBA" id="ARBA00022679"/>
    </source>
</evidence>
<dbReference type="Proteomes" id="UP000051952">
    <property type="component" value="Unassembled WGS sequence"/>
</dbReference>
<evidence type="ECO:0000256" key="8">
    <source>
        <dbReference type="ARBA" id="ARBA00047899"/>
    </source>
</evidence>
<dbReference type="InterPro" id="IPR000719">
    <property type="entry name" value="Prot_kinase_dom"/>
</dbReference>
<evidence type="ECO:0000256" key="5">
    <source>
        <dbReference type="ARBA" id="ARBA00022741"/>
    </source>
</evidence>
<dbReference type="InterPro" id="IPR017441">
    <property type="entry name" value="Protein_kinase_ATP_BS"/>
</dbReference>
<keyword evidence="12" id="KW-1133">Transmembrane helix</keyword>
<comment type="catalytic activity">
    <reaction evidence="9">
        <text>L-seryl-[protein] + ATP = O-phospho-L-seryl-[protein] + ADP + H(+)</text>
        <dbReference type="Rhea" id="RHEA:17989"/>
        <dbReference type="Rhea" id="RHEA-COMP:9863"/>
        <dbReference type="Rhea" id="RHEA-COMP:11604"/>
        <dbReference type="ChEBI" id="CHEBI:15378"/>
        <dbReference type="ChEBI" id="CHEBI:29999"/>
        <dbReference type="ChEBI" id="CHEBI:30616"/>
        <dbReference type="ChEBI" id="CHEBI:83421"/>
        <dbReference type="ChEBI" id="CHEBI:456216"/>
        <dbReference type="EC" id="2.7.11.1"/>
    </reaction>
</comment>
<dbReference type="EMBL" id="CYKH01000425">
    <property type="protein sequence ID" value="CUF86702.1"/>
    <property type="molecule type" value="Genomic_DNA"/>
</dbReference>
<evidence type="ECO:0000313" key="14">
    <source>
        <dbReference type="EMBL" id="CUF86702.1"/>
    </source>
</evidence>
<gene>
    <name evidence="14" type="ORF">BSAL_66580</name>
</gene>
<dbReference type="SUPFAM" id="SSF56112">
    <property type="entry name" value="Protein kinase-like (PK-like)"/>
    <property type="match status" value="1"/>
</dbReference>
<evidence type="ECO:0000256" key="3">
    <source>
        <dbReference type="ARBA" id="ARBA00022527"/>
    </source>
</evidence>
<dbReference type="Gene3D" id="1.10.510.10">
    <property type="entry name" value="Transferase(Phosphotransferase) domain 1"/>
    <property type="match status" value="1"/>
</dbReference>
<evidence type="ECO:0000256" key="1">
    <source>
        <dbReference type="ARBA" id="ARBA00010886"/>
    </source>
</evidence>
<comment type="catalytic activity">
    <reaction evidence="8">
        <text>L-threonyl-[protein] + ATP = O-phospho-L-threonyl-[protein] + ADP + H(+)</text>
        <dbReference type="Rhea" id="RHEA:46608"/>
        <dbReference type="Rhea" id="RHEA-COMP:11060"/>
        <dbReference type="Rhea" id="RHEA-COMP:11605"/>
        <dbReference type="ChEBI" id="CHEBI:15378"/>
        <dbReference type="ChEBI" id="CHEBI:30013"/>
        <dbReference type="ChEBI" id="CHEBI:30616"/>
        <dbReference type="ChEBI" id="CHEBI:61977"/>
        <dbReference type="ChEBI" id="CHEBI:456216"/>
        <dbReference type="EC" id="2.7.11.1"/>
    </reaction>
</comment>
<dbReference type="PANTHER" id="PTHR43671">
    <property type="entry name" value="SERINE/THREONINE-PROTEIN KINASE NEK"/>
    <property type="match status" value="1"/>
</dbReference>
<evidence type="ECO:0000256" key="2">
    <source>
        <dbReference type="ARBA" id="ARBA00012513"/>
    </source>
</evidence>
<dbReference type="InterPro" id="IPR011009">
    <property type="entry name" value="Kinase-like_dom_sf"/>
</dbReference>
<reference evidence="15" key="1">
    <citation type="submission" date="2015-09" db="EMBL/GenBank/DDBJ databases">
        <authorList>
            <consortium name="Pathogen Informatics"/>
        </authorList>
    </citation>
    <scope>NUCLEOTIDE SEQUENCE [LARGE SCALE GENOMIC DNA]</scope>
    <source>
        <strain evidence="15">Lake Konstanz</strain>
    </source>
</reference>
<accession>A0A0S4IVE6</accession>
<dbReference type="EC" id="2.7.11.1" evidence="2"/>
<dbReference type="SMART" id="SM00220">
    <property type="entry name" value="S_TKc"/>
    <property type="match status" value="1"/>
</dbReference>
<dbReference type="Gene3D" id="3.30.200.20">
    <property type="entry name" value="Phosphorylase Kinase, domain 1"/>
    <property type="match status" value="1"/>
</dbReference>
<dbReference type="InterPro" id="IPR050660">
    <property type="entry name" value="NEK_Ser/Thr_kinase"/>
</dbReference>
<sequence>MVSENDRDAIVVVAIVLGVVAVIAVYYFYRKRQTKEAEKSLLEGSDDTVTVSAGTKTKERPSYKIKKRLGDGAYGSVFLAVRRTDHQMIALKVIPCKDEREAKESMKEYTMCMEVQGHNGIVKVFDVFFDSPVDDDTATDASYGTNASVQGGNTSLLKDLQIRCPAAAKYLCIVSEYCEEGTLFDLLITIRNANSRGRREHKSSAGLDEPIVWEYTQQLLDAIAYLHSKSLMHRDLKPSNVLLGDNHRRMLLTDFGLSRFVEADEYAQTRTGTLQYMSPEQVQRRYNNKGDVWGIGCLVHAMCTARVSTAEARIMFRDRIKPNFQSVMRQEEMSGYSQELIDFMLLLLSYRYQERPSAQEAADLCRKKIEARRNGV</sequence>